<dbReference type="EMBL" id="QPJD01000012">
    <property type="protein sequence ID" value="RCW44229.1"/>
    <property type="molecule type" value="Genomic_DNA"/>
</dbReference>
<dbReference type="AlphaFoldDB" id="A0A368VR96"/>
<proteinExistence type="predicted"/>
<evidence type="ECO:0000256" key="1">
    <source>
        <dbReference type="SAM" id="Coils"/>
    </source>
</evidence>
<evidence type="ECO:0000313" key="2">
    <source>
        <dbReference type="EMBL" id="RCW44229.1"/>
    </source>
</evidence>
<keyword evidence="3" id="KW-1185">Reference proteome</keyword>
<gene>
    <name evidence="2" type="ORF">DFP97_11293</name>
</gene>
<keyword evidence="1" id="KW-0175">Coiled coil</keyword>
<reference evidence="2 3" key="1">
    <citation type="submission" date="2018-07" db="EMBL/GenBank/DDBJ databases">
        <title>Genomic Encyclopedia of Type Strains, Phase III (KMG-III): the genomes of soil and plant-associated and newly described type strains.</title>
        <authorList>
            <person name="Whitman W."/>
        </authorList>
    </citation>
    <scope>NUCLEOTIDE SEQUENCE [LARGE SCALE GENOMIC DNA]</scope>
    <source>
        <strain evidence="2 3">CECT 7506</strain>
    </source>
</reference>
<name>A0A368VR96_9BACL</name>
<feature type="coiled-coil region" evidence="1">
    <location>
        <begin position="10"/>
        <end position="37"/>
    </location>
</feature>
<accession>A0A368VR96</accession>
<dbReference type="OrthoDB" id="1954586at2"/>
<dbReference type="RefSeq" id="WP_114381790.1">
    <property type="nucleotide sequence ID" value="NZ_QPJD01000012.1"/>
</dbReference>
<sequence>MSNFDWDRTYNDLCNEIEILDIRKNELELELKIVQRRIFAGGPRTKLVASYSGMPSGNSDDTPLNQLWPMAQTIQATIDDVIDILSLKREAKRRMEERMSKFDTLEYRVAYMRDVERKTIAAIATELQYSYDWIARISSKLKRMKQTAMIG</sequence>
<dbReference type="Proteomes" id="UP000252415">
    <property type="component" value="Unassembled WGS sequence"/>
</dbReference>
<organism evidence="2 3">
    <name type="scientific">Paenibacillus prosopidis</name>
    <dbReference type="NCBI Taxonomy" id="630520"/>
    <lineage>
        <taxon>Bacteria</taxon>
        <taxon>Bacillati</taxon>
        <taxon>Bacillota</taxon>
        <taxon>Bacilli</taxon>
        <taxon>Bacillales</taxon>
        <taxon>Paenibacillaceae</taxon>
        <taxon>Paenibacillus</taxon>
    </lineage>
</organism>
<protein>
    <submittedName>
        <fullName evidence="2">Uncharacterized protein</fullName>
    </submittedName>
</protein>
<comment type="caution">
    <text evidence="2">The sequence shown here is derived from an EMBL/GenBank/DDBJ whole genome shotgun (WGS) entry which is preliminary data.</text>
</comment>
<evidence type="ECO:0000313" key="3">
    <source>
        <dbReference type="Proteomes" id="UP000252415"/>
    </source>
</evidence>